<evidence type="ECO:0000313" key="1">
    <source>
        <dbReference type="EMBL" id="MFC4825466.1"/>
    </source>
</evidence>
<keyword evidence="2" id="KW-1185">Reference proteome</keyword>
<sequence>MVVLEQSTLVDFDAEAALSAAREVSDDAVHLCVEYTPEEFHTLYADELTMSLYGGDRDEMDDHFEQVHSYVHVDFTERDLFGDVFRSAGEVRSFVTYMDYVTLVRVLVGQQGLLFTTDPDADVTAVVDAVEDQLN</sequence>
<organism evidence="1 2">
    <name type="scientific">Halorussus aquaticus</name>
    <dbReference type="NCBI Taxonomy" id="2953748"/>
    <lineage>
        <taxon>Archaea</taxon>
        <taxon>Methanobacteriati</taxon>
        <taxon>Methanobacteriota</taxon>
        <taxon>Stenosarchaea group</taxon>
        <taxon>Halobacteria</taxon>
        <taxon>Halobacteriales</taxon>
        <taxon>Haladaptataceae</taxon>
        <taxon>Halorussus</taxon>
    </lineage>
</organism>
<dbReference type="InterPro" id="IPR055944">
    <property type="entry name" value="DUF7522"/>
</dbReference>
<dbReference type="AlphaFoldDB" id="A0ABD5Q4J1"/>
<evidence type="ECO:0000313" key="2">
    <source>
        <dbReference type="Proteomes" id="UP001595945"/>
    </source>
</evidence>
<gene>
    <name evidence="1" type="ORF">ACFO9K_14490</name>
</gene>
<comment type="caution">
    <text evidence="1">The sequence shown here is derived from an EMBL/GenBank/DDBJ whole genome shotgun (WGS) entry which is preliminary data.</text>
</comment>
<reference evidence="1 2" key="1">
    <citation type="journal article" date="2019" name="Int. J. Syst. Evol. Microbiol.">
        <title>The Global Catalogue of Microorganisms (GCM) 10K type strain sequencing project: providing services to taxonomists for standard genome sequencing and annotation.</title>
        <authorList>
            <consortium name="The Broad Institute Genomics Platform"/>
            <consortium name="The Broad Institute Genome Sequencing Center for Infectious Disease"/>
            <person name="Wu L."/>
            <person name="Ma J."/>
        </authorList>
    </citation>
    <scope>NUCLEOTIDE SEQUENCE [LARGE SCALE GENOMIC DNA]</scope>
    <source>
        <strain evidence="1 2">XZYJ18</strain>
    </source>
</reference>
<protein>
    <submittedName>
        <fullName evidence="1">Uncharacterized protein</fullName>
    </submittedName>
</protein>
<accession>A0ABD5Q4J1</accession>
<proteinExistence type="predicted"/>
<name>A0ABD5Q4J1_9EURY</name>
<dbReference type="RefSeq" id="WP_254268871.1">
    <property type="nucleotide sequence ID" value="NZ_CP100400.1"/>
</dbReference>
<dbReference type="GeneID" id="73043816"/>
<dbReference type="EMBL" id="JBHSHT010000002">
    <property type="protein sequence ID" value="MFC4825466.1"/>
    <property type="molecule type" value="Genomic_DNA"/>
</dbReference>
<dbReference type="Proteomes" id="UP001595945">
    <property type="component" value="Unassembled WGS sequence"/>
</dbReference>
<dbReference type="Pfam" id="PF24366">
    <property type="entry name" value="DUF7522"/>
    <property type="match status" value="1"/>
</dbReference>